<evidence type="ECO:0000313" key="2">
    <source>
        <dbReference type="EMBL" id="MPN31970.1"/>
    </source>
</evidence>
<keyword evidence="1" id="KW-0472">Membrane</keyword>
<gene>
    <name evidence="2" type="ORF">SDC9_179445</name>
</gene>
<comment type="caution">
    <text evidence="2">The sequence shown here is derived from an EMBL/GenBank/DDBJ whole genome shotgun (WGS) entry which is preliminary data.</text>
</comment>
<feature type="transmembrane region" description="Helical" evidence="1">
    <location>
        <begin position="7"/>
        <end position="29"/>
    </location>
</feature>
<sequence length="171" mass="19068">MKPQKQISVINIALTLVVVLFVISIFSLFSCETLLEPITTLTEGRNCSTVIKQTAPDAATQPDNTNEGDIQVCSLGSWFDYQEYKDAALNGSPLYLLSNPTIGFYTYKRDYDYRSESLIIKLIDSFIPVEIFFPGISGDINGEVPISSYEGNMSWGVSLLKSEDIKYPQIN</sequence>
<evidence type="ECO:0000256" key="1">
    <source>
        <dbReference type="SAM" id="Phobius"/>
    </source>
</evidence>
<dbReference type="AlphaFoldDB" id="A0A645GZX9"/>
<proteinExistence type="predicted"/>
<keyword evidence="1" id="KW-1133">Transmembrane helix</keyword>
<keyword evidence="1" id="KW-0812">Transmembrane</keyword>
<protein>
    <submittedName>
        <fullName evidence="2">Uncharacterized protein</fullName>
    </submittedName>
</protein>
<organism evidence="2">
    <name type="scientific">bioreactor metagenome</name>
    <dbReference type="NCBI Taxonomy" id="1076179"/>
    <lineage>
        <taxon>unclassified sequences</taxon>
        <taxon>metagenomes</taxon>
        <taxon>ecological metagenomes</taxon>
    </lineage>
</organism>
<name>A0A645GZX9_9ZZZZ</name>
<dbReference type="EMBL" id="VSSQ01083731">
    <property type="protein sequence ID" value="MPN31970.1"/>
    <property type="molecule type" value="Genomic_DNA"/>
</dbReference>
<reference evidence="2" key="1">
    <citation type="submission" date="2019-08" db="EMBL/GenBank/DDBJ databases">
        <authorList>
            <person name="Kucharzyk K."/>
            <person name="Murdoch R.W."/>
            <person name="Higgins S."/>
            <person name="Loffler F."/>
        </authorList>
    </citation>
    <scope>NUCLEOTIDE SEQUENCE</scope>
</reference>
<accession>A0A645GZX9</accession>
<dbReference type="PROSITE" id="PS51257">
    <property type="entry name" value="PROKAR_LIPOPROTEIN"/>
    <property type="match status" value="1"/>
</dbReference>